<dbReference type="GO" id="GO:0016020">
    <property type="term" value="C:membrane"/>
    <property type="evidence" value="ECO:0007669"/>
    <property type="project" value="UniProtKB-SubCell"/>
</dbReference>
<gene>
    <name evidence="5" type="ORF">LWI29_013539</name>
</gene>
<name>A0AA39RCJ2_ACESA</name>
<comment type="similarity">
    <text evidence="4">Belongs to the methyltransferase superfamily.</text>
</comment>
<keyword evidence="1 4" id="KW-0489">Methyltransferase</keyword>
<comment type="caution">
    <text evidence="5">The sequence shown here is derived from an EMBL/GenBank/DDBJ whole genome shotgun (WGS) entry which is preliminary data.</text>
</comment>
<dbReference type="PANTHER" id="PTHR10108:SF1104">
    <property type="entry name" value="METHYLTRANSFERASE PMT14-RELATED"/>
    <property type="match status" value="1"/>
</dbReference>
<dbReference type="Pfam" id="PF03141">
    <property type="entry name" value="Methyltransf_29"/>
    <property type="match status" value="1"/>
</dbReference>
<evidence type="ECO:0000256" key="2">
    <source>
        <dbReference type="ARBA" id="ARBA00022679"/>
    </source>
</evidence>
<reference evidence="5" key="2">
    <citation type="submission" date="2023-06" db="EMBL/GenBank/DDBJ databases">
        <authorList>
            <person name="Swenson N.G."/>
            <person name="Wegrzyn J.L."/>
            <person name="Mcevoy S.L."/>
        </authorList>
    </citation>
    <scope>NUCLEOTIDE SEQUENCE</scope>
    <source>
        <strain evidence="5">NS2018</strain>
        <tissue evidence="5">Leaf</tissue>
    </source>
</reference>
<dbReference type="GO" id="GO:0032259">
    <property type="term" value="P:methylation"/>
    <property type="evidence" value="ECO:0007669"/>
    <property type="project" value="UniProtKB-KW"/>
</dbReference>
<dbReference type="PANTHER" id="PTHR10108">
    <property type="entry name" value="SAM-DEPENDENT METHYLTRANSFERASE"/>
    <property type="match status" value="1"/>
</dbReference>
<evidence type="ECO:0000313" key="6">
    <source>
        <dbReference type="Proteomes" id="UP001168877"/>
    </source>
</evidence>
<evidence type="ECO:0000313" key="5">
    <source>
        <dbReference type="EMBL" id="KAK0571276.1"/>
    </source>
</evidence>
<organism evidence="5 6">
    <name type="scientific">Acer saccharum</name>
    <name type="common">Sugar maple</name>
    <dbReference type="NCBI Taxonomy" id="4024"/>
    <lineage>
        <taxon>Eukaryota</taxon>
        <taxon>Viridiplantae</taxon>
        <taxon>Streptophyta</taxon>
        <taxon>Embryophyta</taxon>
        <taxon>Tracheophyta</taxon>
        <taxon>Spermatophyta</taxon>
        <taxon>Magnoliopsida</taxon>
        <taxon>eudicotyledons</taxon>
        <taxon>Gunneridae</taxon>
        <taxon>Pentapetalae</taxon>
        <taxon>rosids</taxon>
        <taxon>malvids</taxon>
        <taxon>Sapindales</taxon>
        <taxon>Sapindaceae</taxon>
        <taxon>Hippocastanoideae</taxon>
        <taxon>Acereae</taxon>
        <taxon>Acer</taxon>
    </lineage>
</organism>
<evidence type="ECO:0000256" key="1">
    <source>
        <dbReference type="ARBA" id="ARBA00022603"/>
    </source>
</evidence>
<keyword evidence="2 4" id="KW-0808">Transferase</keyword>
<evidence type="ECO:0000256" key="4">
    <source>
        <dbReference type="RuleBase" id="RU366043"/>
    </source>
</evidence>
<accession>A0AA39RCJ2</accession>
<evidence type="ECO:0000256" key="3">
    <source>
        <dbReference type="ARBA" id="ARBA00023180"/>
    </source>
</evidence>
<keyword evidence="4" id="KW-0812">Transmembrane</keyword>
<keyword evidence="6" id="KW-1185">Reference proteome</keyword>
<dbReference type="GO" id="GO:0005768">
    <property type="term" value="C:endosome"/>
    <property type="evidence" value="ECO:0007669"/>
    <property type="project" value="TreeGrafter"/>
</dbReference>
<proteinExistence type="inferred from homology"/>
<dbReference type="EC" id="2.1.1.-" evidence="4"/>
<dbReference type="Proteomes" id="UP001168877">
    <property type="component" value="Unassembled WGS sequence"/>
</dbReference>
<protein>
    <recommendedName>
        <fullName evidence="4">Methyltransferase</fullName>
        <ecNumber evidence="4">2.1.1.-</ecNumber>
    </recommendedName>
</protein>
<sequence length="80" mass="9307">MTFPNENMIYRERHCPPEEEKLHRLIPAPKGYMTPFPWPKCCDYVHYANVEQELMAAVIIDPTKVVRCCLEHTSSLAKTS</sequence>
<reference evidence="5" key="1">
    <citation type="journal article" date="2022" name="Plant J.">
        <title>Strategies of tolerance reflected in two North American maple genomes.</title>
        <authorList>
            <person name="McEvoy S.L."/>
            <person name="Sezen U.U."/>
            <person name="Trouern-Trend A."/>
            <person name="McMahon S.M."/>
            <person name="Schaberg P.G."/>
            <person name="Yang J."/>
            <person name="Wegrzyn J.L."/>
            <person name="Swenson N.G."/>
        </authorList>
    </citation>
    <scope>NUCLEOTIDE SEQUENCE</scope>
    <source>
        <strain evidence="5">NS2018</strain>
    </source>
</reference>
<dbReference type="AlphaFoldDB" id="A0AA39RCJ2"/>
<dbReference type="GO" id="GO:0005802">
    <property type="term" value="C:trans-Golgi network"/>
    <property type="evidence" value="ECO:0007669"/>
    <property type="project" value="TreeGrafter"/>
</dbReference>
<comment type="subcellular location">
    <subcellularLocation>
        <location evidence="4">Membrane</location>
        <topology evidence="4">Single-pass type II membrane protein</topology>
    </subcellularLocation>
</comment>
<keyword evidence="3 4" id="KW-0325">Glycoprotein</keyword>
<dbReference type="GO" id="GO:0008168">
    <property type="term" value="F:methyltransferase activity"/>
    <property type="evidence" value="ECO:0007669"/>
    <property type="project" value="UniProtKB-UniRule"/>
</dbReference>
<dbReference type="EMBL" id="JAUESC010000388">
    <property type="protein sequence ID" value="KAK0571276.1"/>
    <property type="molecule type" value="Genomic_DNA"/>
</dbReference>
<keyword evidence="4" id="KW-0735">Signal-anchor</keyword>
<dbReference type="InterPro" id="IPR004159">
    <property type="entry name" value="Put_SAM_MeTrfase"/>
</dbReference>